<dbReference type="InterPro" id="IPR058913">
    <property type="entry name" value="Integrase_dom_put"/>
</dbReference>
<reference evidence="2 3" key="1">
    <citation type="submission" date="2022-05" db="EMBL/GenBank/DDBJ databases">
        <authorList>
            <consortium name="Genoscope - CEA"/>
            <person name="William W."/>
        </authorList>
    </citation>
    <scope>NUCLEOTIDE SEQUENCE [LARGE SCALE GENOMIC DNA]</scope>
</reference>
<evidence type="ECO:0000313" key="2">
    <source>
        <dbReference type="EMBL" id="CAH3135118.1"/>
    </source>
</evidence>
<dbReference type="InterPro" id="IPR001584">
    <property type="entry name" value="Integrase_cat-core"/>
</dbReference>
<dbReference type="PROSITE" id="PS50994">
    <property type="entry name" value="INTEGRASE"/>
    <property type="match status" value="1"/>
</dbReference>
<dbReference type="Gene3D" id="3.30.420.10">
    <property type="entry name" value="Ribonuclease H-like superfamily/Ribonuclease H"/>
    <property type="match status" value="1"/>
</dbReference>
<feature type="domain" description="Integrase catalytic" evidence="1">
    <location>
        <begin position="175"/>
        <end position="358"/>
    </location>
</feature>
<protein>
    <recommendedName>
        <fullName evidence="1">Integrase catalytic domain-containing protein</fullName>
    </recommendedName>
</protein>
<dbReference type="PANTHER" id="PTHR46791">
    <property type="entry name" value="EXPRESSED PROTEIN"/>
    <property type="match status" value="1"/>
</dbReference>
<name>A0ABN8P648_9CNID</name>
<accession>A0ABN8P648</accession>
<gene>
    <name evidence="2" type="ORF">PLOB_00037765</name>
</gene>
<dbReference type="EMBL" id="CALNXK010000055">
    <property type="protein sequence ID" value="CAH3135118.1"/>
    <property type="molecule type" value="Genomic_DNA"/>
</dbReference>
<organism evidence="2 3">
    <name type="scientific">Porites lobata</name>
    <dbReference type="NCBI Taxonomy" id="104759"/>
    <lineage>
        <taxon>Eukaryota</taxon>
        <taxon>Metazoa</taxon>
        <taxon>Cnidaria</taxon>
        <taxon>Anthozoa</taxon>
        <taxon>Hexacorallia</taxon>
        <taxon>Scleractinia</taxon>
        <taxon>Fungiina</taxon>
        <taxon>Poritidae</taxon>
        <taxon>Porites</taxon>
    </lineage>
</organism>
<dbReference type="InterPro" id="IPR012337">
    <property type="entry name" value="RNaseH-like_sf"/>
</dbReference>
<keyword evidence="3" id="KW-1185">Reference proteome</keyword>
<feature type="non-terminal residue" evidence="2">
    <location>
        <position position="1"/>
    </location>
</feature>
<dbReference type="SUPFAM" id="SSF53098">
    <property type="entry name" value="Ribonuclease H-like"/>
    <property type="match status" value="1"/>
</dbReference>
<evidence type="ECO:0000313" key="3">
    <source>
        <dbReference type="Proteomes" id="UP001159405"/>
    </source>
</evidence>
<dbReference type="Pfam" id="PF24764">
    <property type="entry name" value="rva_4"/>
    <property type="match status" value="1"/>
</dbReference>
<sequence>TWPIFPLISHNDLQLFISNMASSNEDEIVEGISAAVRNALCRISQQQGIVGRPPISLSKETIEGYLNMGYSVSQTAEVCDVSRSALYSRMEQLGICYKDRFSSIDNDDLDRVVRDIKNKHPNCGEVMITGHLRARGIIVQRNRCFVFETTVRESIHRIDPQGVDDRRCRRIRRRVYSVPCPNFMWHLDGNHKLIRWRFVVHVGIDGFSRLIVYCQCSNNNRSQTVLTLFQHAVSQYGRPLKVRTDKGGENVRVWEQMVNQSPAGEMSVITGSSVHNQRVERFNRDLNIHCADVIKSELYGLEQQGLLDPSNDTDLFCLHYVYVPRINQLLEEFVNAHNYRSISTENNLTPLQLYNNNQHLLGLHSITHQRQVPGAGNLPTRQTLVEVPPICSPLGDECYQNLCRDIDPLVNTSRIDLYKQVIEYVGNYLLQN</sequence>
<comment type="caution">
    <text evidence="2">The sequence shown here is derived from an EMBL/GenBank/DDBJ whole genome shotgun (WGS) entry which is preliminary data.</text>
</comment>
<dbReference type="InterPro" id="IPR036397">
    <property type="entry name" value="RNaseH_sf"/>
</dbReference>
<dbReference type="Proteomes" id="UP001159405">
    <property type="component" value="Unassembled WGS sequence"/>
</dbReference>
<dbReference type="PANTHER" id="PTHR46791:SF7">
    <property type="entry name" value="INTEGRASE CATALYTIC DOMAIN-CONTAINING PROTEIN"/>
    <property type="match status" value="1"/>
</dbReference>
<proteinExistence type="predicted"/>
<evidence type="ECO:0000259" key="1">
    <source>
        <dbReference type="PROSITE" id="PS50994"/>
    </source>
</evidence>